<gene>
    <name evidence="1" type="ORF">X474_11935</name>
</gene>
<dbReference type="AlphaFoldDB" id="A0A0D2HTU6"/>
<accession>A0A0D2HTU6</accession>
<evidence type="ECO:0000313" key="2">
    <source>
        <dbReference type="Proteomes" id="UP000032233"/>
    </source>
</evidence>
<dbReference type="STRING" id="1429043.X474_11935"/>
<sequence>MMRTAVEFLSLWGRKKGISLGLNIWFFNCILVGGRRIKGRAPSGNYKNAGFPFLPYCLTRADMGVPGRFIYYKHPIMTNENLFQTMITVFWWT</sequence>
<dbReference type="Proteomes" id="UP000032233">
    <property type="component" value="Unassembled WGS sequence"/>
</dbReference>
<name>A0A0D2HTU6_9BACT</name>
<reference evidence="1 2" key="1">
    <citation type="submission" date="2013-11" db="EMBL/GenBank/DDBJ databases">
        <title>Metagenomic analysis of a methanogenic consortium involved in long chain n-alkane degradation.</title>
        <authorList>
            <person name="Davidova I.A."/>
            <person name="Callaghan A.V."/>
            <person name="Wawrik B."/>
            <person name="Pruitt S."/>
            <person name="Marks C."/>
            <person name="Duncan K.E."/>
            <person name="Suflita J.M."/>
        </authorList>
    </citation>
    <scope>NUCLEOTIDE SEQUENCE [LARGE SCALE GENOMIC DNA]</scope>
    <source>
        <strain evidence="1 2">SPR</strain>
    </source>
</reference>
<protein>
    <submittedName>
        <fullName evidence="1">Uncharacterized protein</fullName>
    </submittedName>
</protein>
<evidence type="ECO:0000313" key="1">
    <source>
        <dbReference type="EMBL" id="KIX13898.1"/>
    </source>
</evidence>
<keyword evidence="2" id="KW-1185">Reference proteome</keyword>
<dbReference type="InParanoid" id="A0A0D2HTU6"/>
<comment type="caution">
    <text evidence="1">The sequence shown here is derived from an EMBL/GenBank/DDBJ whole genome shotgun (WGS) entry which is preliminary data.</text>
</comment>
<dbReference type="EMBL" id="AZAC01000014">
    <property type="protein sequence ID" value="KIX13898.1"/>
    <property type="molecule type" value="Genomic_DNA"/>
</dbReference>
<organism evidence="1 2">
    <name type="scientific">Dethiosulfatarculus sandiegensis</name>
    <dbReference type="NCBI Taxonomy" id="1429043"/>
    <lineage>
        <taxon>Bacteria</taxon>
        <taxon>Pseudomonadati</taxon>
        <taxon>Thermodesulfobacteriota</taxon>
        <taxon>Desulfarculia</taxon>
        <taxon>Desulfarculales</taxon>
        <taxon>Desulfarculaceae</taxon>
        <taxon>Dethiosulfatarculus</taxon>
    </lineage>
</organism>
<proteinExistence type="predicted"/>